<protein>
    <submittedName>
        <fullName evidence="1">Uncharacterized protein</fullName>
    </submittedName>
</protein>
<name>Q55D88_DICDI</name>
<dbReference type="AlphaFoldDB" id="Q55D88"/>
<dbReference type="VEuPathDB" id="AmoebaDB:DDB_G0270630"/>
<dbReference type="PaxDb" id="44689-DDB0201837"/>
<dbReference type="dictyBase" id="DDB_G0270630"/>
<keyword evidence="2" id="KW-1185">Reference proteome</keyword>
<dbReference type="EMBL" id="AAFI02000005">
    <property type="protein sequence ID" value="EAL72665.1"/>
    <property type="molecule type" value="Genomic_DNA"/>
</dbReference>
<accession>Q55D88</accession>
<gene>
    <name evidence="1" type="ORF">DDB_G0270630</name>
</gene>
<evidence type="ECO:0000313" key="1">
    <source>
        <dbReference type="EMBL" id="EAL72665.1"/>
    </source>
</evidence>
<dbReference type="RefSeq" id="XP_646243.1">
    <property type="nucleotide sequence ID" value="XM_641151.1"/>
</dbReference>
<dbReference type="PhylomeDB" id="Q55D88"/>
<dbReference type="Proteomes" id="UP000002195">
    <property type="component" value="Unassembled WGS sequence"/>
</dbReference>
<comment type="caution">
    <text evidence="1">The sequence shown here is derived from an EMBL/GenBank/DDBJ whole genome shotgun (WGS) entry which is preliminary data.</text>
</comment>
<dbReference type="GeneID" id="8617199"/>
<dbReference type="InParanoid" id="Q55D88"/>
<dbReference type="KEGG" id="ddi:DDB_G0270630"/>
<sequence length="227" mass="27271">MNTYYHNLLECAKEISEHVSSKHVIDKENFDMLETFLFYNDIISQLNCWNSSYPYFYSKLNDHLIEQITKEWFLGRFHGIKGLNYILLDIINNKNEYINRYATVADKQLVFNNFNFISNLIQQLTTQLITGYYNKILELKFNKISSKYKLNINFNKIYKIPIHVIDPFTSYTHLIKDWRNQAVFKFLTIYNDLNVEKKEKLIILFKNIKRNLLKIHKNKILGSDFLL</sequence>
<dbReference type="HOGENOM" id="CLU_1221590_0_0_1"/>
<reference evidence="1 2" key="1">
    <citation type="journal article" date="2005" name="Nature">
        <title>The genome of the social amoeba Dictyostelium discoideum.</title>
        <authorList>
            <consortium name="The Dictyostelium discoideum Sequencing Consortium"/>
            <person name="Eichinger L."/>
            <person name="Pachebat J.A."/>
            <person name="Glockner G."/>
            <person name="Rajandream M.A."/>
            <person name="Sucgang R."/>
            <person name="Berriman M."/>
            <person name="Song J."/>
            <person name="Olsen R."/>
            <person name="Szafranski K."/>
            <person name="Xu Q."/>
            <person name="Tunggal B."/>
            <person name="Kummerfeld S."/>
            <person name="Madera M."/>
            <person name="Konfortov B.A."/>
            <person name="Rivero F."/>
            <person name="Bankier A.T."/>
            <person name="Lehmann R."/>
            <person name="Hamlin N."/>
            <person name="Davies R."/>
            <person name="Gaudet P."/>
            <person name="Fey P."/>
            <person name="Pilcher K."/>
            <person name="Chen G."/>
            <person name="Saunders D."/>
            <person name="Sodergren E."/>
            <person name="Davis P."/>
            <person name="Kerhornou A."/>
            <person name="Nie X."/>
            <person name="Hall N."/>
            <person name="Anjard C."/>
            <person name="Hemphill L."/>
            <person name="Bason N."/>
            <person name="Farbrother P."/>
            <person name="Desany B."/>
            <person name="Just E."/>
            <person name="Morio T."/>
            <person name="Rost R."/>
            <person name="Churcher C."/>
            <person name="Cooper J."/>
            <person name="Haydock S."/>
            <person name="van Driessche N."/>
            <person name="Cronin A."/>
            <person name="Goodhead I."/>
            <person name="Muzny D."/>
            <person name="Mourier T."/>
            <person name="Pain A."/>
            <person name="Lu M."/>
            <person name="Harper D."/>
            <person name="Lindsay R."/>
            <person name="Hauser H."/>
            <person name="James K."/>
            <person name="Quiles M."/>
            <person name="Madan Babu M."/>
            <person name="Saito T."/>
            <person name="Buchrieser C."/>
            <person name="Wardroper A."/>
            <person name="Felder M."/>
            <person name="Thangavelu M."/>
            <person name="Johnson D."/>
            <person name="Knights A."/>
            <person name="Loulseged H."/>
            <person name="Mungall K."/>
            <person name="Oliver K."/>
            <person name="Price C."/>
            <person name="Quail M.A."/>
            <person name="Urushihara H."/>
            <person name="Hernandez J."/>
            <person name="Rabbinowitsch E."/>
            <person name="Steffen D."/>
            <person name="Sanders M."/>
            <person name="Ma J."/>
            <person name="Kohara Y."/>
            <person name="Sharp S."/>
            <person name="Simmonds M."/>
            <person name="Spiegler S."/>
            <person name="Tivey A."/>
            <person name="Sugano S."/>
            <person name="White B."/>
            <person name="Walker D."/>
            <person name="Woodward J."/>
            <person name="Winckler T."/>
            <person name="Tanaka Y."/>
            <person name="Shaulsky G."/>
            <person name="Schleicher M."/>
            <person name="Weinstock G."/>
            <person name="Rosenthal A."/>
            <person name="Cox E.C."/>
            <person name="Chisholm R.L."/>
            <person name="Gibbs R."/>
            <person name="Loomis W.F."/>
            <person name="Platzer M."/>
            <person name="Kay R.R."/>
            <person name="Williams J."/>
            <person name="Dear P.H."/>
            <person name="Noegel A.A."/>
            <person name="Barrell B."/>
            <person name="Kuspa A."/>
        </authorList>
    </citation>
    <scope>NUCLEOTIDE SEQUENCE [LARGE SCALE GENOMIC DNA]</scope>
    <source>
        <strain evidence="1 2">AX4</strain>
    </source>
</reference>
<organism evidence="1 2">
    <name type="scientific">Dictyostelium discoideum</name>
    <name type="common">Social amoeba</name>
    <dbReference type="NCBI Taxonomy" id="44689"/>
    <lineage>
        <taxon>Eukaryota</taxon>
        <taxon>Amoebozoa</taxon>
        <taxon>Evosea</taxon>
        <taxon>Eumycetozoa</taxon>
        <taxon>Dictyostelia</taxon>
        <taxon>Dictyosteliales</taxon>
        <taxon>Dictyosteliaceae</taxon>
        <taxon>Dictyostelium</taxon>
    </lineage>
</organism>
<evidence type="ECO:0000313" key="2">
    <source>
        <dbReference type="Proteomes" id="UP000002195"/>
    </source>
</evidence>
<proteinExistence type="predicted"/>